<keyword evidence="2" id="KW-0812">Transmembrane</keyword>
<accession>A0ABU2C2D6</accession>
<organism evidence="4 5">
    <name type="scientific">Rhodoferax ferrireducens</name>
    <dbReference type="NCBI Taxonomy" id="192843"/>
    <lineage>
        <taxon>Bacteria</taxon>
        <taxon>Pseudomonadati</taxon>
        <taxon>Pseudomonadota</taxon>
        <taxon>Betaproteobacteria</taxon>
        <taxon>Burkholderiales</taxon>
        <taxon>Comamonadaceae</taxon>
        <taxon>Rhodoferax</taxon>
    </lineage>
</organism>
<keyword evidence="5" id="KW-1185">Reference proteome</keyword>
<dbReference type="Gene3D" id="3.40.1440.10">
    <property type="entry name" value="GIY-YIG endonuclease"/>
    <property type="match status" value="1"/>
</dbReference>
<dbReference type="Proteomes" id="UP001180487">
    <property type="component" value="Unassembled WGS sequence"/>
</dbReference>
<evidence type="ECO:0000256" key="1">
    <source>
        <dbReference type="SAM" id="Coils"/>
    </source>
</evidence>
<dbReference type="EMBL" id="JAVDXT010000001">
    <property type="protein sequence ID" value="MDR7375470.1"/>
    <property type="molecule type" value="Genomic_DNA"/>
</dbReference>
<evidence type="ECO:0000313" key="5">
    <source>
        <dbReference type="Proteomes" id="UP001180487"/>
    </source>
</evidence>
<evidence type="ECO:0000313" key="4">
    <source>
        <dbReference type="EMBL" id="MDR7375470.1"/>
    </source>
</evidence>
<dbReference type="PROSITE" id="PS50164">
    <property type="entry name" value="GIY_YIG"/>
    <property type="match status" value="1"/>
</dbReference>
<keyword evidence="2" id="KW-1133">Transmembrane helix</keyword>
<evidence type="ECO:0000256" key="2">
    <source>
        <dbReference type="SAM" id="Phobius"/>
    </source>
</evidence>
<evidence type="ECO:0000259" key="3">
    <source>
        <dbReference type="PROSITE" id="PS50164"/>
    </source>
</evidence>
<dbReference type="InterPro" id="IPR035901">
    <property type="entry name" value="GIY-YIG_endonuc_sf"/>
</dbReference>
<gene>
    <name evidence="4" type="ORF">J2X19_000128</name>
</gene>
<sequence length="540" mass="59196">MNGKDDFNVDDESTPAIPEANETTLLALPPLANTIVDTAIDNMTRKLIAGYRNKSVAKPNAKKVDVGAEAVETVKATSAQSVMDVANRGQAWKELITKSLTAGISSIATMQFDGSFTIKDGVPDQDFKGLPNTPGVYVVFDQGNPPKPVYVGDSGKMQKRWHAGHLNEHKQGQRSFSPYKLDEELSKGCAVKFIQMDSVESAAALEAHLIKENFSDFKDVAKKLGSVERPLSEEKSKERTEALEQGMLKNQREELATEQGKRSNIEAKKMKDRLENTTELLKGAAGEAFKNAGFDVLHRVTTAAIKAVRDELVDIFHPQGAPTRLVVRIRRVLKKLIAVIKGFFDKPMQLAHGIVQFIVNALSKSISQIFNLANNIFDLASNAWNLYHGADTLSREELVRKISETVIVSGSLVLWDGLDPVIEAKLTPFAGIFAPYLSSMIVAIGFGISSHYLQRIVNTAIDAVIAFKMGLQESLNAAKAACAQLISNAERELALMSDLREYLISSKELMTELQAHTAALSSHQAIEAQTAPVLLLRRRN</sequence>
<feature type="coiled-coil region" evidence="1">
    <location>
        <begin position="248"/>
        <end position="287"/>
    </location>
</feature>
<feature type="domain" description="GIY-YIG" evidence="3">
    <location>
        <begin position="132"/>
        <end position="220"/>
    </location>
</feature>
<dbReference type="InterPro" id="IPR000305">
    <property type="entry name" value="GIY-YIG_endonuc"/>
</dbReference>
<keyword evidence="1" id="KW-0175">Coiled coil</keyword>
<feature type="transmembrane region" description="Helical" evidence="2">
    <location>
        <begin position="429"/>
        <end position="448"/>
    </location>
</feature>
<proteinExistence type="predicted"/>
<dbReference type="SMART" id="SM00465">
    <property type="entry name" value="GIYc"/>
    <property type="match status" value="1"/>
</dbReference>
<name>A0ABU2C2D6_9BURK</name>
<comment type="caution">
    <text evidence="4">The sequence shown here is derived from an EMBL/GenBank/DDBJ whole genome shotgun (WGS) entry which is preliminary data.</text>
</comment>
<keyword evidence="2" id="KW-0472">Membrane</keyword>
<protein>
    <recommendedName>
        <fullName evidence="3">GIY-YIG domain-containing protein</fullName>
    </recommendedName>
</protein>
<reference evidence="4 5" key="1">
    <citation type="submission" date="2023-07" db="EMBL/GenBank/DDBJ databases">
        <title>Sorghum-associated microbial communities from plants grown in Nebraska, USA.</title>
        <authorList>
            <person name="Schachtman D."/>
        </authorList>
    </citation>
    <scope>NUCLEOTIDE SEQUENCE [LARGE SCALE GENOMIC DNA]</scope>
    <source>
        <strain evidence="4 5">BE313</strain>
    </source>
</reference>